<dbReference type="KEGG" id="tpal:117651581"/>
<dbReference type="GeneID" id="117651581"/>
<dbReference type="GO" id="GO:0042054">
    <property type="term" value="F:histone methyltransferase activity"/>
    <property type="evidence" value="ECO:0007669"/>
    <property type="project" value="InterPro"/>
</dbReference>
<dbReference type="PROSITE" id="PS52027">
    <property type="entry name" value="ZF_C2HC_C3H"/>
    <property type="match status" value="1"/>
</dbReference>
<sequence length="192" mass="21546">MCNCKKTLCSTKQCKCRKTSTFCSEECGCSEDRCQNRPEAEDASQSEEAGAEDASQSEEAGAEDASQSEEAGAEDALQNEEAGAAAKALAWADLWKSVDSERELLESISHFRVMPKRLAAIMEKRKGDFDEMTALLAEMNGLSMANAEELTEGEWKLFEQQLVQCTKCERKFHQERIEKHEGICQRRTFLKQ</sequence>
<evidence type="ECO:0000259" key="12">
    <source>
        <dbReference type="PROSITE" id="PS52027"/>
    </source>
</evidence>
<evidence type="ECO:0000256" key="1">
    <source>
        <dbReference type="ARBA" id="ARBA00004123"/>
    </source>
</evidence>
<evidence type="ECO:0000256" key="6">
    <source>
        <dbReference type="ARBA" id="ARBA00022833"/>
    </source>
</evidence>
<dbReference type="InterPro" id="IPR033467">
    <property type="entry name" value="Tesmin/TSO1-like_CXC"/>
</dbReference>
<keyword evidence="6" id="KW-0862">Zinc</keyword>
<dbReference type="PROSITE" id="PS51634">
    <property type="entry name" value="CRC"/>
    <property type="match status" value="1"/>
</dbReference>
<organism evidence="14">
    <name type="scientific">Thrips palmi</name>
    <name type="common">Melon thrips</name>
    <dbReference type="NCBI Taxonomy" id="161013"/>
    <lineage>
        <taxon>Eukaryota</taxon>
        <taxon>Metazoa</taxon>
        <taxon>Ecdysozoa</taxon>
        <taxon>Arthropoda</taxon>
        <taxon>Hexapoda</taxon>
        <taxon>Insecta</taxon>
        <taxon>Pterygota</taxon>
        <taxon>Neoptera</taxon>
        <taxon>Paraneoptera</taxon>
        <taxon>Thysanoptera</taxon>
        <taxon>Terebrantia</taxon>
        <taxon>Thripoidea</taxon>
        <taxon>Thripidae</taxon>
        <taxon>Thrips</taxon>
    </lineage>
</organism>
<feature type="domain" description="C2HC/C3H-type" evidence="12">
    <location>
        <begin position="161"/>
        <end position="190"/>
    </location>
</feature>
<keyword evidence="5 8" id="KW-0863">Zinc-finger</keyword>
<comment type="similarity">
    <text evidence="2">Belongs to the lin-54 family.</text>
</comment>
<evidence type="ECO:0000313" key="13">
    <source>
        <dbReference type="Proteomes" id="UP000515158"/>
    </source>
</evidence>
<feature type="compositionally biased region" description="Basic and acidic residues" evidence="9">
    <location>
        <begin position="30"/>
        <end position="40"/>
    </location>
</feature>
<proteinExistence type="inferred from homology"/>
<dbReference type="Gene3D" id="3.30.160.60">
    <property type="entry name" value="Classic Zinc Finger"/>
    <property type="match status" value="1"/>
</dbReference>
<feature type="region of interest" description="Disordered" evidence="9">
    <location>
        <begin position="24"/>
        <end position="80"/>
    </location>
</feature>
<evidence type="ECO:0000313" key="14">
    <source>
        <dbReference type="RefSeq" id="XP_034251610.1"/>
    </source>
</evidence>
<keyword evidence="3" id="KW-0949">S-adenosyl-L-methionine</keyword>
<reference evidence="14" key="1">
    <citation type="submission" date="2025-08" db="UniProtKB">
        <authorList>
            <consortium name="RefSeq"/>
        </authorList>
    </citation>
    <scope>IDENTIFICATION</scope>
    <source>
        <tissue evidence="14">Total insect</tissue>
    </source>
</reference>
<evidence type="ECO:0000259" key="10">
    <source>
        <dbReference type="PROSITE" id="PS51215"/>
    </source>
</evidence>
<evidence type="ECO:0000259" key="11">
    <source>
        <dbReference type="PROSITE" id="PS51634"/>
    </source>
</evidence>
<evidence type="ECO:0000256" key="4">
    <source>
        <dbReference type="ARBA" id="ARBA00022723"/>
    </source>
</evidence>
<dbReference type="InterPro" id="IPR005172">
    <property type="entry name" value="CRC"/>
</dbReference>
<dbReference type="InParanoid" id="A0A6P9A2G1"/>
<evidence type="ECO:0000256" key="2">
    <source>
        <dbReference type="ARBA" id="ARBA00007267"/>
    </source>
</evidence>
<dbReference type="OrthoDB" id="3176171at2759"/>
<dbReference type="AlphaFoldDB" id="A0A6P9A2G1"/>
<keyword evidence="4" id="KW-0479">Metal-binding</keyword>
<keyword evidence="7" id="KW-0539">Nucleus</keyword>
<dbReference type="InterPro" id="IPR006560">
    <property type="entry name" value="AWS_dom"/>
</dbReference>
<protein>
    <submittedName>
        <fullName evidence="14">Uncharacterized protein LOC117651581</fullName>
    </submittedName>
</protein>
<evidence type="ECO:0000256" key="8">
    <source>
        <dbReference type="PROSITE-ProRule" id="PRU01371"/>
    </source>
</evidence>
<feature type="compositionally biased region" description="Acidic residues" evidence="9">
    <location>
        <begin position="41"/>
        <end position="51"/>
    </location>
</feature>
<comment type="subcellular location">
    <subcellularLocation>
        <location evidence="1">Nucleus</location>
    </subcellularLocation>
</comment>
<dbReference type="Proteomes" id="UP000515158">
    <property type="component" value="Unplaced"/>
</dbReference>
<dbReference type="PROSITE" id="PS51215">
    <property type="entry name" value="AWS"/>
    <property type="match status" value="1"/>
</dbReference>
<dbReference type="InterPro" id="IPR049899">
    <property type="entry name" value="Znf_C2HC_C3H"/>
</dbReference>
<evidence type="ECO:0000256" key="5">
    <source>
        <dbReference type="ARBA" id="ARBA00022771"/>
    </source>
</evidence>
<gene>
    <name evidence="14" type="primary">LOC117651581</name>
</gene>
<dbReference type="GO" id="GO:0008270">
    <property type="term" value="F:zinc ion binding"/>
    <property type="evidence" value="ECO:0007669"/>
    <property type="project" value="UniProtKB-KW"/>
</dbReference>
<dbReference type="Pfam" id="PF13913">
    <property type="entry name" value="zf-C2HC_2"/>
    <property type="match status" value="1"/>
</dbReference>
<evidence type="ECO:0000256" key="3">
    <source>
        <dbReference type="ARBA" id="ARBA00022691"/>
    </source>
</evidence>
<evidence type="ECO:0000256" key="7">
    <source>
        <dbReference type="ARBA" id="ARBA00023242"/>
    </source>
</evidence>
<name>A0A6P9A2G1_THRPL</name>
<dbReference type="RefSeq" id="XP_034251610.1">
    <property type="nucleotide sequence ID" value="XM_034395719.1"/>
</dbReference>
<dbReference type="SMART" id="SM01114">
    <property type="entry name" value="CXC"/>
    <property type="match status" value="1"/>
</dbReference>
<feature type="domain" description="CRC" evidence="11">
    <location>
        <begin position="1"/>
        <end position="39"/>
    </location>
</feature>
<accession>A0A6P9A2G1</accession>
<keyword evidence="13" id="KW-1185">Reference proteome</keyword>
<feature type="domain" description="AWS" evidence="10">
    <location>
        <begin position="1"/>
        <end position="43"/>
    </location>
</feature>
<evidence type="ECO:0000256" key="9">
    <source>
        <dbReference type="SAM" id="MobiDB-lite"/>
    </source>
</evidence>
<dbReference type="GO" id="GO:0005634">
    <property type="term" value="C:nucleus"/>
    <property type="evidence" value="ECO:0007669"/>
    <property type="project" value="UniProtKB-SubCell"/>
</dbReference>